<organism evidence="2">
    <name type="scientific">Hydra vulgaris</name>
    <name type="common">Hydra</name>
    <name type="synonym">Hydra attenuata</name>
    <dbReference type="NCBI Taxonomy" id="6087"/>
    <lineage>
        <taxon>Eukaryota</taxon>
        <taxon>Metazoa</taxon>
        <taxon>Cnidaria</taxon>
        <taxon>Hydrozoa</taxon>
        <taxon>Hydroidolina</taxon>
        <taxon>Anthoathecata</taxon>
        <taxon>Aplanulata</taxon>
        <taxon>Hydridae</taxon>
        <taxon>Hydra</taxon>
    </lineage>
</organism>
<proteinExistence type="evidence at transcript level"/>
<dbReference type="AlphaFoldDB" id="T2M4T9"/>
<dbReference type="InterPro" id="IPR015267">
    <property type="entry name" value="PPP4R2"/>
</dbReference>
<dbReference type="GO" id="GO:0019888">
    <property type="term" value="F:protein phosphatase regulator activity"/>
    <property type="evidence" value="ECO:0007669"/>
    <property type="project" value="InterPro"/>
</dbReference>
<sequence>RMFQRDDIEEQLLYLKDFQPKETNLTILNTILEDIAKTGQYIFPWHYLKRLYLWKLQKVMSDFLETNQSLNSANKEENLNELKAIKGKLLETFDRFLSAPFTLQRLTELLLNPQKHYKSTLKYFRALEKNIFVQTTIEPVSAEEAGIKSLSHSFYDIGNLCVNGFANAQQSEAINKSKTIEYQTPSDTVCTFDESNKILNPKTEFQNDNLLIENNSNSESCKIQNHDSSLSTNDKTFDEKLDKNSTLIIAENSALNESDAINLEATEQMITDKEEKASENEKD</sequence>
<evidence type="ECO:0000313" key="2">
    <source>
        <dbReference type="EMBL" id="CDG66940.1"/>
    </source>
</evidence>
<dbReference type="EMBL" id="HAAD01000708">
    <property type="protein sequence ID" value="CDG66940.1"/>
    <property type="molecule type" value="mRNA"/>
</dbReference>
<gene>
    <name evidence="2" type="primary">PPP4R2</name>
</gene>
<reference evidence="2" key="1">
    <citation type="journal article" date="2013" name="Genome Biol. Evol.">
        <title>Punctuated emergences of genetic and phenotypic innovations in eumetazoan, bilaterian, euteleostome, and hominidae ancestors.</title>
        <authorList>
            <person name="Wenger Y."/>
            <person name="Galliot B."/>
        </authorList>
    </citation>
    <scope>NUCLEOTIDE SEQUENCE</scope>
    <source>
        <tissue evidence="2">Whole animals</tissue>
    </source>
</reference>
<dbReference type="GO" id="GO:0005737">
    <property type="term" value="C:cytoplasm"/>
    <property type="evidence" value="ECO:0007669"/>
    <property type="project" value="TreeGrafter"/>
</dbReference>
<dbReference type="Pfam" id="PF09184">
    <property type="entry name" value="PPP4R2"/>
    <property type="match status" value="1"/>
</dbReference>
<dbReference type="PANTHER" id="PTHR16487">
    <property type="entry name" value="PPP4R2-RELATED PROTEIN"/>
    <property type="match status" value="1"/>
</dbReference>
<name>T2M4T9_HYDVU</name>
<dbReference type="OrthoDB" id="341898at2759"/>
<dbReference type="PANTHER" id="PTHR16487:SF0">
    <property type="entry name" value="PROTEIN PHOSPHATASE 4 REGULATORY SUBUNIT 2-RELATED"/>
    <property type="match status" value="1"/>
</dbReference>
<protein>
    <submittedName>
        <fullName evidence="2">Serine/threonine-protein phosphatase 4 regulatory subunit 2</fullName>
    </submittedName>
</protein>
<evidence type="ECO:0000256" key="1">
    <source>
        <dbReference type="ARBA" id="ARBA00009207"/>
    </source>
</evidence>
<dbReference type="GO" id="GO:0005634">
    <property type="term" value="C:nucleus"/>
    <property type="evidence" value="ECO:0007669"/>
    <property type="project" value="TreeGrafter"/>
</dbReference>
<feature type="non-terminal residue" evidence="2">
    <location>
        <position position="1"/>
    </location>
</feature>
<dbReference type="GO" id="GO:0030289">
    <property type="term" value="C:protein phosphatase 4 complex"/>
    <property type="evidence" value="ECO:0007669"/>
    <property type="project" value="InterPro"/>
</dbReference>
<accession>T2M4T9</accession>
<comment type="similarity">
    <text evidence="1">Belongs to the PPP4R2 family.</text>
</comment>